<evidence type="ECO:0000313" key="1">
    <source>
        <dbReference type="EMBL" id="MEJ8307158.1"/>
    </source>
</evidence>
<organism evidence="1 2">
    <name type="scientific">Saccharibacillus sacchari</name>
    <dbReference type="NCBI Taxonomy" id="456493"/>
    <lineage>
        <taxon>Bacteria</taxon>
        <taxon>Bacillati</taxon>
        <taxon>Bacillota</taxon>
        <taxon>Bacilli</taxon>
        <taxon>Bacillales</taxon>
        <taxon>Paenibacillaceae</taxon>
        <taxon>Saccharibacillus</taxon>
    </lineage>
</organism>
<proteinExistence type="predicted"/>
<sequence>MADASPATQDSGFYIRWLGRALSVSPSVALNAHTLSVRAGTPYVFVLQAPNATIRAHSRQTQESCDYFAFLVYRHEQVEPTTMPLPDLIYEAEVELNPDIAAPLLAQLRAAAPTNTAEMLKIQIAAQQLLLALMEARLLPSDDTDAEAAVRITVDELHRHFREPVTVSELIRRSGVGRWQYGLLFRKLTGLSPLDYLNVIRLEHARKSLTQTDDPLREIARGSGFRDEYYFSRRFSRFMGVSPTAYRKLSRRRGESIRFAGPVAPKNPSRIMASGGILGDLLALGLKPIAATLAVVRSQLSFPDELNGIVDLGIVPDPHILNRLKPDLAVFDAEGFEWLPRIGELCSAVSIENFVPPDKRLTRIGEITGRTEEAAAWIFSHAQALGERWRAADIQAGQSAACFVLIDIRLYAMAGQGLASTLYRTGGFEPCPKIARMIEAGVGFRHVPPEELGDYAAERFFIMFDPDESESEAREADRLLQSGIFHRHADRVHLLHSHWNFDDAWTRQKLVEILPRLLLNPAPAPTTIAPLSDSSKC</sequence>
<reference evidence="1" key="1">
    <citation type="submission" date="2024-03" db="EMBL/GenBank/DDBJ databases">
        <title>Whole genome sequecning of epiphytes from Marcgravia umbellata leaves.</title>
        <authorList>
            <person name="Kumar G."/>
            <person name="Savka M.A."/>
        </authorList>
    </citation>
    <scope>NUCLEOTIDE SEQUENCE</scope>
    <source>
        <strain evidence="1">RIT_BL5</strain>
    </source>
</reference>
<keyword evidence="2" id="KW-1185">Reference proteome</keyword>
<accession>A0ACC6PK22</accession>
<dbReference type="Proteomes" id="UP001380953">
    <property type="component" value="Unassembled WGS sequence"/>
</dbReference>
<evidence type="ECO:0000313" key="2">
    <source>
        <dbReference type="Proteomes" id="UP001380953"/>
    </source>
</evidence>
<protein>
    <submittedName>
        <fullName evidence="1">AraC family transcriptional regulator</fullName>
    </submittedName>
</protein>
<comment type="caution">
    <text evidence="1">The sequence shown here is derived from an EMBL/GenBank/DDBJ whole genome shotgun (WGS) entry which is preliminary data.</text>
</comment>
<name>A0ACC6PK22_9BACL</name>
<gene>
    <name evidence="1" type="ORF">WKI47_24885</name>
</gene>
<dbReference type="EMBL" id="JBBKAR010000061">
    <property type="protein sequence ID" value="MEJ8307158.1"/>
    <property type="molecule type" value="Genomic_DNA"/>
</dbReference>